<keyword evidence="2" id="KW-0378">Hydrolase</keyword>
<dbReference type="EMBL" id="CAADFN010000041">
    <property type="protein sequence ID" value="VFK18274.1"/>
    <property type="molecule type" value="Genomic_DNA"/>
</dbReference>
<dbReference type="PANTHER" id="PTHR18934">
    <property type="entry name" value="ATP-DEPENDENT RNA HELICASE"/>
    <property type="match status" value="1"/>
</dbReference>
<dbReference type="GO" id="GO:0003724">
    <property type="term" value="F:RNA helicase activity"/>
    <property type="evidence" value="ECO:0007669"/>
    <property type="project" value="InterPro"/>
</dbReference>
<dbReference type="Gene3D" id="1.20.120.1080">
    <property type="match status" value="1"/>
</dbReference>
<reference evidence="8" key="1">
    <citation type="submission" date="2019-02" db="EMBL/GenBank/DDBJ databases">
        <authorList>
            <person name="Gruber-Vodicka R. H."/>
            <person name="Seah K. B. B."/>
        </authorList>
    </citation>
    <scope>NUCLEOTIDE SEQUENCE</scope>
    <source>
        <strain evidence="8">BECK_BY7</strain>
    </source>
</reference>
<dbReference type="InterPro" id="IPR011545">
    <property type="entry name" value="DEAD/DEAH_box_helicase_dom"/>
</dbReference>
<keyword evidence="3 8" id="KW-0347">Helicase</keyword>
<dbReference type="CDD" id="cd18791">
    <property type="entry name" value="SF2_C_RHA"/>
    <property type="match status" value="1"/>
</dbReference>
<feature type="region of interest" description="Disordered" evidence="5">
    <location>
        <begin position="191"/>
        <end position="226"/>
    </location>
</feature>
<protein>
    <submittedName>
        <fullName evidence="8">ATP-dependent helicase HrpA</fullName>
    </submittedName>
</protein>
<keyword evidence="4" id="KW-0067">ATP-binding</keyword>
<organism evidence="8">
    <name type="scientific">Candidatus Kentrum sp. LFY</name>
    <dbReference type="NCBI Taxonomy" id="2126342"/>
    <lineage>
        <taxon>Bacteria</taxon>
        <taxon>Pseudomonadati</taxon>
        <taxon>Pseudomonadota</taxon>
        <taxon>Gammaproteobacteria</taxon>
        <taxon>Candidatus Kentrum</taxon>
    </lineage>
</organism>
<dbReference type="InterPro" id="IPR024590">
    <property type="entry name" value="HrpA_C"/>
</dbReference>
<sequence>MPNTPRNLPIDAHRDEIVETILGNQVTVIHGETGSGKSTQIPRFCLAMDRGTTGLIGHTQPRRVAARGVATRIAAELGEGLGHTVGYRIRFTARTGPDTRIKLMTDGILLAEIQGDRNLRAYDTLIIDEAHERSLDIDFILGYLKKLLPRRPDLKLILASATIDPERFSHHFDDAPIITVSGRTFPVEVRYRPLASKGNGEKNTPDHESDRNPTSTTTGNRNPGAMTIPDAVAEAIEEIYRETRKSHSEASHPRESAPRESTPGESTPGESVHGGAIPHDILVFLSGEQEIRETTETLQRRRLPNTEILPLFGRLSSTSQDRIFAPHTRRHIVLSTNIAETSLTVPGIGFVIDAGYARISRYSYRSKVQRLPVEPISRASADQRKGRCGRVAPGICIRLYSREEFEARPEFTEPEILRTNLATVILRMKALGFGDVERFPFLDIPDRRYISDGYRLLRELGAMNEDRLTKKGRQLARLPVDPRIGCMILAGAREHCLDEILIIASALSIPDPREYPFDSAKGTRDAAIKARERFQDSRSDFMELLRIWEYYREKARRISASQLRKRCRKYFLSYLRMREWQEVHQQLRLQAREMKLPTGGEPATYARIHRALLAGLLGHIGFGTLDQEYTGARNSRFLIGRESTLHGSRPKWVMAAELVRTFRTYAHNVARIRPEWIERVGRKLVKVDHFDSRWDEARREVLIRERVTLYGLTIIPGREIPYASINPGEARRLFIEAALVEGCYASDNDAGNTVGNRAGDNKIGGHGVSNGAFFINNRMLVGELREWEHRSRQPGAFVDERALEQFYDERIPEQVAGGRAFEAWRRQVERTDPKHLFLTPEYLCDRQALARVRQWFPDQLLIQDQHLCLDYQFKPGDRSDDTMDGITVTIVQNALYQLRPGPFQWLVPGLLQEKILALLRTLPKPLRRALPPLADTARACFLETTFGRMTDSEHPTPPTGTPLVYPEEPLLAALGESLRRVTGITIPPNTWREKHLPHHLRINFRIIDNQGSTLRAGRDLEQIQRELAPKTSPILPRLSHHRGEDHKQGHSDFHRDGITEWDFPDLPSSVEVTAHGTRFRVYPAIIDRGESVSLRLVDSPARAEEQTRAGLCRLLGLGLRREMRYLRKNLPNLQRLCIAYATLPAQSDESAPGLGQEIDPETPETPETLETPKTIGACDELREHLITIIVARTFLDDKASIRSRAAFQTTKEQHLGKLMTVANTICKMVEEALMEYRTIVSLRAAINPRPFSDSLADITLQLNRLLFRGFLRATPIHQLPHFPRYLRAIARRLQKLPHSLDKDRQNMRQLIPLQRTYAALAATSAGHDIRDLQRLRWLLEELRVSLFAQELGTTQPVSTKRLQRQFERFGG</sequence>
<dbReference type="FunFam" id="1.20.120.1080:FF:000005">
    <property type="entry name" value="ATP-dependent helicase HrpA"/>
    <property type="match status" value="1"/>
</dbReference>
<dbReference type="SMART" id="SM00847">
    <property type="entry name" value="HA2"/>
    <property type="match status" value="1"/>
</dbReference>
<dbReference type="SMART" id="SM00487">
    <property type="entry name" value="DEXDc"/>
    <property type="match status" value="1"/>
</dbReference>
<evidence type="ECO:0000259" key="6">
    <source>
        <dbReference type="PROSITE" id="PS51192"/>
    </source>
</evidence>
<name>A0A450WMQ4_9GAMM</name>
<dbReference type="InterPro" id="IPR027417">
    <property type="entry name" value="P-loop_NTPase"/>
</dbReference>
<dbReference type="GO" id="GO:0005524">
    <property type="term" value="F:ATP binding"/>
    <property type="evidence" value="ECO:0007669"/>
    <property type="project" value="UniProtKB-KW"/>
</dbReference>
<evidence type="ECO:0000259" key="7">
    <source>
        <dbReference type="PROSITE" id="PS51194"/>
    </source>
</evidence>
<dbReference type="Gene3D" id="3.40.50.300">
    <property type="entry name" value="P-loop containing nucleotide triphosphate hydrolases"/>
    <property type="match status" value="2"/>
</dbReference>
<evidence type="ECO:0000256" key="2">
    <source>
        <dbReference type="ARBA" id="ARBA00022801"/>
    </source>
</evidence>
<dbReference type="Pfam" id="PF07717">
    <property type="entry name" value="OB_NTP_bind"/>
    <property type="match status" value="1"/>
</dbReference>
<dbReference type="Pfam" id="PF11898">
    <property type="entry name" value="DUF3418"/>
    <property type="match status" value="1"/>
</dbReference>
<dbReference type="SUPFAM" id="SSF52540">
    <property type="entry name" value="P-loop containing nucleoside triphosphate hydrolases"/>
    <property type="match status" value="1"/>
</dbReference>
<evidence type="ECO:0000313" key="8">
    <source>
        <dbReference type="EMBL" id="VFK18274.1"/>
    </source>
</evidence>
<dbReference type="Pfam" id="PF00270">
    <property type="entry name" value="DEAD"/>
    <property type="match status" value="1"/>
</dbReference>
<feature type="compositionally biased region" description="Polar residues" evidence="5">
    <location>
        <begin position="212"/>
        <end position="221"/>
    </location>
</feature>
<dbReference type="NCBIfam" id="TIGR01967">
    <property type="entry name" value="DEAH_box_HrpA"/>
    <property type="match status" value="1"/>
</dbReference>
<feature type="compositionally biased region" description="Basic and acidic residues" evidence="5">
    <location>
        <begin position="243"/>
        <end position="258"/>
    </location>
</feature>
<dbReference type="GO" id="GO:0003723">
    <property type="term" value="F:RNA binding"/>
    <property type="evidence" value="ECO:0007669"/>
    <property type="project" value="TreeGrafter"/>
</dbReference>
<evidence type="ECO:0000256" key="1">
    <source>
        <dbReference type="ARBA" id="ARBA00022741"/>
    </source>
</evidence>
<proteinExistence type="predicted"/>
<dbReference type="GO" id="GO:0016787">
    <property type="term" value="F:hydrolase activity"/>
    <property type="evidence" value="ECO:0007669"/>
    <property type="project" value="UniProtKB-KW"/>
</dbReference>
<feature type="region of interest" description="Disordered" evidence="5">
    <location>
        <begin position="1147"/>
        <end position="1171"/>
    </location>
</feature>
<dbReference type="InterPro" id="IPR007502">
    <property type="entry name" value="Helicase-assoc_dom"/>
</dbReference>
<dbReference type="InterPro" id="IPR011709">
    <property type="entry name" value="DEAD-box_helicase_OB_fold"/>
</dbReference>
<evidence type="ECO:0000256" key="3">
    <source>
        <dbReference type="ARBA" id="ARBA00022806"/>
    </source>
</evidence>
<dbReference type="PROSITE" id="PS51192">
    <property type="entry name" value="HELICASE_ATP_BIND_1"/>
    <property type="match status" value="1"/>
</dbReference>
<dbReference type="SMART" id="SM00490">
    <property type="entry name" value="HELICc"/>
    <property type="match status" value="1"/>
</dbReference>
<dbReference type="Pfam" id="PF00271">
    <property type="entry name" value="Helicase_C"/>
    <property type="match status" value="1"/>
</dbReference>
<dbReference type="InterPro" id="IPR001650">
    <property type="entry name" value="Helicase_C-like"/>
</dbReference>
<accession>A0A450WMQ4</accession>
<dbReference type="PROSITE" id="PS51194">
    <property type="entry name" value="HELICASE_CTER"/>
    <property type="match status" value="1"/>
</dbReference>
<dbReference type="PANTHER" id="PTHR18934:SF99">
    <property type="entry name" value="ATP-DEPENDENT RNA HELICASE DHX37-RELATED"/>
    <property type="match status" value="1"/>
</dbReference>
<gene>
    <name evidence="8" type="ORF">BECKLFY1418C_GA0070996_10412</name>
</gene>
<dbReference type="InterPro" id="IPR014001">
    <property type="entry name" value="Helicase_ATP-bd"/>
</dbReference>
<keyword evidence="1" id="KW-0547">Nucleotide-binding</keyword>
<evidence type="ECO:0000256" key="5">
    <source>
        <dbReference type="SAM" id="MobiDB-lite"/>
    </source>
</evidence>
<feature type="region of interest" description="Disordered" evidence="5">
    <location>
        <begin position="243"/>
        <end position="275"/>
    </location>
</feature>
<evidence type="ECO:0000256" key="4">
    <source>
        <dbReference type="ARBA" id="ARBA00022840"/>
    </source>
</evidence>
<feature type="domain" description="Helicase C-terminal" evidence="7">
    <location>
        <begin position="235"/>
        <end position="432"/>
    </location>
</feature>
<feature type="compositionally biased region" description="Basic and acidic residues" evidence="5">
    <location>
        <begin position="199"/>
        <end position="211"/>
    </location>
</feature>
<feature type="domain" description="Helicase ATP-binding" evidence="6">
    <location>
        <begin position="18"/>
        <end position="181"/>
    </location>
</feature>
<dbReference type="Pfam" id="PF21010">
    <property type="entry name" value="HA2_C"/>
    <property type="match status" value="1"/>
</dbReference>
<dbReference type="InterPro" id="IPR010222">
    <property type="entry name" value="RNA_helicase_HrpA"/>
</dbReference>